<evidence type="ECO:0000313" key="1">
    <source>
        <dbReference type="EMBL" id="AUG87671.1"/>
    </source>
</evidence>
<dbReference type="InterPro" id="IPR043519">
    <property type="entry name" value="NT_sf"/>
</dbReference>
<sequence>MRYQIESVLYKLVMATGLDLCVAGGAVRDLLHGKEPKDIDIEILGIPREPCNYEHIKGNILDPLVDDLLSLEGVSDLKVFVEYEGASLDAHVRFVIKCKVDDWDCDIILRSPHPQDTAELVTMYDMNINQVTLHKGKIEAHRPVVNCTVEPTGKKISLARLKRIYTKYPEYDFSKMLPFTYEEEELKQHHNLTN</sequence>
<dbReference type="SUPFAM" id="SSF81301">
    <property type="entry name" value="Nucleotidyltransferase"/>
    <property type="match status" value="1"/>
</dbReference>
<dbReference type="RefSeq" id="YP_009796676.1">
    <property type="nucleotide sequence ID" value="NC_047903.1"/>
</dbReference>
<keyword evidence="2" id="KW-1185">Reference proteome</keyword>
<dbReference type="EMBL" id="MG545917">
    <property type="protein sequence ID" value="AUG87671.1"/>
    <property type="molecule type" value="Genomic_DNA"/>
</dbReference>
<evidence type="ECO:0000313" key="2">
    <source>
        <dbReference type="Proteomes" id="UP000241061"/>
    </source>
</evidence>
<protein>
    <submittedName>
        <fullName evidence="1">Uncharacterized protein</fullName>
    </submittedName>
</protein>
<dbReference type="Proteomes" id="UP000241061">
    <property type="component" value="Segment"/>
</dbReference>
<organism evidence="1 2">
    <name type="scientific">Vibrio phage VEN</name>
    <dbReference type="NCBI Taxonomy" id="2059879"/>
    <lineage>
        <taxon>Viruses</taxon>
        <taxon>Duplodnaviria</taxon>
        <taxon>Heunggongvirae</taxon>
        <taxon>Uroviricota</taxon>
        <taxon>Caudoviricetes</taxon>
        <taxon>Autographivirales</taxon>
        <taxon>Autosignataviridae</taxon>
        <taxon>Colwellvirinae</taxon>
        <taxon>Trungvirus</taxon>
        <taxon>Trungvirus VEN</taxon>
    </lineage>
</organism>
<dbReference type="GeneID" id="54987067"/>
<dbReference type="KEGG" id="vg:54987067"/>
<reference evidence="1 2" key="1">
    <citation type="submission" date="2017-11" db="EMBL/GenBank/DDBJ databases">
        <authorList>
            <person name="Han C.G."/>
        </authorList>
    </citation>
    <scope>NUCLEOTIDE SEQUENCE [LARGE SCALE GENOMIC DNA]</scope>
</reference>
<name>A0A2H5BN11_9CAUD</name>
<dbReference type="Gene3D" id="3.30.460.10">
    <property type="entry name" value="Beta Polymerase, domain 2"/>
    <property type="match status" value="1"/>
</dbReference>
<accession>A0A2H5BN11</accession>
<proteinExistence type="predicted"/>